<dbReference type="PROSITE" id="PS51005">
    <property type="entry name" value="NAC"/>
    <property type="match status" value="1"/>
</dbReference>
<evidence type="ECO:0000256" key="2">
    <source>
        <dbReference type="ARBA" id="ARBA00023125"/>
    </source>
</evidence>
<keyword evidence="2" id="KW-0238">DNA-binding</keyword>
<dbReference type="GO" id="GO:0006355">
    <property type="term" value="P:regulation of DNA-templated transcription"/>
    <property type="evidence" value="ECO:0007669"/>
    <property type="project" value="InterPro"/>
</dbReference>
<dbReference type="InterPro" id="IPR036093">
    <property type="entry name" value="NAC_dom_sf"/>
</dbReference>
<keyword evidence="7" id="KW-1185">Reference proteome</keyword>
<feature type="domain" description="NAC" evidence="5">
    <location>
        <begin position="16"/>
        <end position="188"/>
    </location>
</feature>
<protein>
    <recommendedName>
        <fullName evidence="5">NAC domain-containing protein</fullName>
    </recommendedName>
</protein>
<dbReference type="InterPro" id="IPR003441">
    <property type="entry name" value="NAC-dom"/>
</dbReference>
<reference evidence="6" key="2">
    <citation type="submission" date="2021-12" db="EMBL/GenBank/DDBJ databases">
        <title>Resequencing data analysis of finger millet.</title>
        <authorList>
            <person name="Hatakeyama M."/>
            <person name="Aluri S."/>
            <person name="Balachadran M.T."/>
            <person name="Sivarajan S.R."/>
            <person name="Poveda L."/>
            <person name="Shimizu-Inatsugi R."/>
            <person name="Schlapbach R."/>
            <person name="Sreeman S.M."/>
            <person name="Shimizu K.K."/>
        </authorList>
    </citation>
    <scope>NUCLEOTIDE SEQUENCE</scope>
</reference>
<keyword evidence="4" id="KW-0539">Nucleus</keyword>
<keyword evidence="3" id="KW-0804">Transcription</keyword>
<reference evidence="6" key="1">
    <citation type="journal article" date="2018" name="DNA Res.">
        <title>Multiple hybrid de novo genome assembly of finger millet, an orphan allotetraploid crop.</title>
        <authorList>
            <person name="Hatakeyama M."/>
            <person name="Aluri S."/>
            <person name="Balachadran M.T."/>
            <person name="Sivarajan S.R."/>
            <person name="Patrignani A."/>
            <person name="Gruter S."/>
            <person name="Poveda L."/>
            <person name="Shimizu-Inatsugi R."/>
            <person name="Baeten J."/>
            <person name="Francoijs K.J."/>
            <person name="Nataraja K.N."/>
            <person name="Reddy Y.A.N."/>
            <person name="Phadnis S."/>
            <person name="Ravikumar R.L."/>
            <person name="Schlapbach R."/>
            <person name="Sreeman S.M."/>
            <person name="Shimizu K.K."/>
        </authorList>
    </citation>
    <scope>NUCLEOTIDE SEQUENCE</scope>
</reference>
<gene>
    <name evidence="6" type="primary">gb18312</name>
    <name evidence="6" type="ORF">PR202_gb18312</name>
</gene>
<sequence length="307" mass="34266">MMDGSTMRLMDIESRLPPGFRFHPSDQELVCYYLRDKVMAASSSSQHHQLIVSSPPLLTMVEVDLHVSEPWDLPVAAKLGDKQEWYFFSSRDRKYATGSRTNRATPQGYWKATGKDKMIHEHEHGGMIMGMRKTLVFYLGRAPNGRKSDWVMHEFRLVTSTSTSTSHAATPPTIIMEEDWVLCRVFHKGKGEAGHGGRSDDNLVDMVMITSPPAADNNLDGGQLLFPPTPTTGLLVMGGQDYYDPATIQQAAAADDDGFVKVSRDDADVASSGHMMEDMVVGFGENCFQREMEMLLLQQDGNYFPCM</sequence>
<evidence type="ECO:0000313" key="6">
    <source>
        <dbReference type="EMBL" id="GJN30038.1"/>
    </source>
</evidence>
<dbReference type="Proteomes" id="UP001054889">
    <property type="component" value="Unassembled WGS sequence"/>
</dbReference>
<evidence type="ECO:0000256" key="3">
    <source>
        <dbReference type="ARBA" id="ARBA00023163"/>
    </source>
</evidence>
<accession>A0AAV5F5X3</accession>
<organism evidence="6 7">
    <name type="scientific">Eleusine coracana subsp. coracana</name>
    <dbReference type="NCBI Taxonomy" id="191504"/>
    <lineage>
        <taxon>Eukaryota</taxon>
        <taxon>Viridiplantae</taxon>
        <taxon>Streptophyta</taxon>
        <taxon>Embryophyta</taxon>
        <taxon>Tracheophyta</taxon>
        <taxon>Spermatophyta</taxon>
        <taxon>Magnoliopsida</taxon>
        <taxon>Liliopsida</taxon>
        <taxon>Poales</taxon>
        <taxon>Poaceae</taxon>
        <taxon>PACMAD clade</taxon>
        <taxon>Chloridoideae</taxon>
        <taxon>Cynodonteae</taxon>
        <taxon>Eleusininae</taxon>
        <taxon>Eleusine</taxon>
    </lineage>
</organism>
<evidence type="ECO:0000256" key="1">
    <source>
        <dbReference type="ARBA" id="ARBA00023015"/>
    </source>
</evidence>
<dbReference type="Gene3D" id="2.170.150.80">
    <property type="entry name" value="NAC domain"/>
    <property type="match status" value="1"/>
</dbReference>
<proteinExistence type="predicted"/>
<evidence type="ECO:0000256" key="4">
    <source>
        <dbReference type="ARBA" id="ARBA00023242"/>
    </source>
</evidence>
<dbReference type="Pfam" id="PF02365">
    <property type="entry name" value="NAM"/>
    <property type="match status" value="1"/>
</dbReference>
<dbReference type="EMBL" id="BQKI01000082">
    <property type="protein sequence ID" value="GJN30038.1"/>
    <property type="molecule type" value="Genomic_DNA"/>
</dbReference>
<keyword evidence="1" id="KW-0805">Transcription regulation</keyword>
<name>A0AAV5F5X3_ELECO</name>
<evidence type="ECO:0000259" key="5">
    <source>
        <dbReference type="PROSITE" id="PS51005"/>
    </source>
</evidence>
<dbReference type="SUPFAM" id="SSF101941">
    <property type="entry name" value="NAC domain"/>
    <property type="match status" value="1"/>
</dbReference>
<evidence type="ECO:0000313" key="7">
    <source>
        <dbReference type="Proteomes" id="UP001054889"/>
    </source>
</evidence>
<dbReference type="GO" id="GO:0003677">
    <property type="term" value="F:DNA binding"/>
    <property type="evidence" value="ECO:0007669"/>
    <property type="project" value="UniProtKB-KW"/>
</dbReference>
<comment type="caution">
    <text evidence="6">The sequence shown here is derived from an EMBL/GenBank/DDBJ whole genome shotgun (WGS) entry which is preliminary data.</text>
</comment>
<dbReference type="PANTHER" id="PTHR31744">
    <property type="entry name" value="PROTEIN CUP-SHAPED COTYLEDON 2-RELATED"/>
    <property type="match status" value="1"/>
</dbReference>
<dbReference type="AlphaFoldDB" id="A0AAV5F5X3"/>
<dbReference type="PANTHER" id="PTHR31744:SF87">
    <property type="entry name" value="CONTAINING PROTEIN 21_22, PUTATIVE, EXPRESSED-RELATED"/>
    <property type="match status" value="1"/>
</dbReference>